<accession>A0A166N6K1</accession>
<dbReference type="InterPro" id="IPR011990">
    <property type="entry name" value="TPR-like_helical_dom_sf"/>
</dbReference>
<proteinExistence type="predicted"/>
<dbReference type="GO" id="GO:0017025">
    <property type="term" value="F:TBP-class protein binding"/>
    <property type="evidence" value="ECO:0007669"/>
    <property type="project" value="TreeGrafter"/>
</dbReference>
<dbReference type="PANTHER" id="PTHR28244">
    <property type="entry name" value="RNA POLYMERASE I-SPECIFIC TRANSCRIPTION INITIATION FACTOR RRN11"/>
    <property type="match status" value="1"/>
</dbReference>
<keyword evidence="2" id="KW-1185">Reference proteome</keyword>
<evidence type="ECO:0008006" key="3">
    <source>
        <dbReference type="Google" id="ProtNLM"/>
    </source>
</evidence>
<reference evidence="1 2" key="1">
    <citation type="journal article" date="2016" name="Mol. Biol. Evol.">
        <title>Comparative Genomics of Early-Diverging Mushroom-Forming Fungi Provides Insights into the Origins of Lignocellulose Decay Capabilities.</title>
        <authorList>
            <person name="Nagy L.G."/>
            <person name="Riley R."/>
            <person name="Tritt A."/>
            <person name="Adam C."/>
            <person name="Daum C."/>
            <person name="Floudas D."/>
            <person name="Sun H."/>
            <person name="Yadav J.S."/>
            <person name="Pangilinan J."/>
            <person name="Larsson K.H."/>
            <person name="Matsuura K."/>
            <person name="Barry K."/>
            <person name="Labutti K."/>
            <person name="Kuo R."/>
            <person name="Ohm R.A."/>
            <person name="Bhattacharya S.S."/>
            <person name="Shirouzu T."/>
            <person name="Yoshinaga Y."/>
            <person name="Martin F.M."/>
            <person name="Grigoriev I.V."/>
            <person name="Hibbett D.S."/>
        </authorList>
    </citation>
    <scope>NUCLEOTIDE SEQUENCE [LARGE SCALE GENOMIC DNA]</scope>
    <source>
        <strain evidence="1 2">CBS 109695</strain>
    </source>
</reference>
<dbReference type="GO" id="GO:0070860">
    <property type="term" value="C:RNA polymerase I core factor complex"/>
    <property type="evidence" value="ECO:0007669"/>
    <property type="project" value="TreeGrafter"/>
</dbReference>
<sequence>MSTSEHKFLFASLADKNPKIARQVHVRRLYDLLQLCLQRNDLPRAKRAWAILARCKEIDWRTMWTTGLQLLGDGFEGLESDSPRVNFLQSMMRQNEEDCEAILRELVLRLIMSGQHEEALAALDLYLPSFPYQDNPTLHIYAGLIRVYSAQPPVLEGSSEQASPFDAILLREAQSHFERARGLDPDNIVANAFLAKVPRPQSQTLIWVLIQCFRFP</sequence>
<organism evidence="1 2">
    <name type="scientific">Athelia psychrophila</name>
    <dbReference type="NCBI Taxonomy" id="1759441"/>
    <lineage>
        <taxon>Eukaryota</taxon>
        <taxon>Fungi</taxon>
        <taxon>Dikarya</taxon>
        <taxon>Basidiomycota</taxon>
        <taxon>Agaricomycotina</taxon>
        <taxon>Agaricomycetes</taxon>
        <taxon>Agaricomycetidae</taxon>
        <taxon>Atheliales</taxon>
        <taxon>Atheliaceae</taxon>
        <taxon>Athelia</taxon>
    </lineage>
</organism>
<dbReference type="Pfam" id="PF04090">
    <property type="entry name" value="Rrn11"/>
    <property type="match status" value="1"/>
</dbReference>
<name>A0A166N6K1_9AGAM</name>
<protein>
    <recommendedName>
        <fullName evidence="3">TPR-like protein</fullName>
    </recommendedName>
</protein>
<dbReference type="OrthoDB" id="2159786at2759"/>
<dbReference type="InterPro" id="IPR053029">
    <property type="entry name" value="RNA_pol_I-specific_init_factor"/>
</dbReference>
<gene>
    <name evidence="1" type="ORF">FIBSPDRAFT_735396</name>
</gene>
<dbReference type="STRING" id="436010.A0A166N6K1"/>
<dbReference type="InterPro" id="IPR007224">
    <property type="entry name" value="TIF_Rrn11"/>
</dbReference>
<dbReference type="Gene3D" id="1.25.40.10">
    <property type="entry name" value="Tetratricopeptide repeat domain"/>
    <property type="match status" value="1"/>
</dbReference>
<evidence type="ECO:0000313" key="1">
    <source>
        <dbReference type="EMBL" id="KZP24697.1"/>
    </source>
</evidence>
<dbReference type="PANTHER" id="PTHR28244:SF1">
    <property type="entry name" value="RNA POLYMERASE I-SPECIFIC TRANSCRIPTION INITIATION FACTOR RRN11"/>
    <property type="match status" value="1"/>
</dbReference>
<dbReference type="GO" id="GO:0001164">
    <property type="term" value="F:RNA polymerase I core promoter sequence-specific DNA binding"/>
    <property type="evidence" value="ECO:0007669"/>
    <property type="project" value="InterPro"/>
</dbReference>
<evidence type="ECO:0000313" key="2">
    <source>
        <dbReference type="Proteomes" id="UP000076532"/>
    </source>
</evidence>
<dbReference type="Proteomes" id="UP000076532">
    <property type="component" value="Unassembled WGS sequence"/>
</dbReference>
<dbReference type="EMBL" id="KV417525">
    <property type="protein sequence ID" value="KZP24697.1"/>
    <property type="molecule type" value="Genomic_DNA"/>
</dbReference>
<dbReference type="GO" id="GO:0042790">
    <property type="term" value="P:nucleolar large rRNA transcription by RNA polymerase I"/>
    <property type="evidence" value="ECO:0007669"/>
    <property type="project" value="TreeGrafter"/>
</dbReference>
<dbReference type="AlphaFoldDB" id="A0A166N6K1"/>
<dbReference type="GO" id="GO:0001181">
    <property type="term" value="F:RNA polymerase I general transcription initiation factor activity"/>
    <property type="evidence" value="ECO:0007669"/>
    <property type="project" value="InterPro"/>
</dbReference>